<evidence type="ECO:0000256" key="5">
    <source>
        <dbReference type="PROSITE-ProRule" id="PRU00557"/>
    </source>
</evidence>
<dbReference type="InterPro" id="IPR015816">
    <property type="entry name" value="Vitellinogen_b-sht_N"/>
</dbReference>
<dbReference type="InterPro" id="IPR015819">
    <property type="entry name" value="Lipid_transp_b-sht_shell"/>
</dbReference>
<keyword evidence="4" id="KW-0256">Endoplasmic reticulum</keyword>
<name>A0A9N9S893_PHACE</name>
<dbReference type="SUPFAM" id="SSF56968">
    <property type="entry name" value="Lipovitellin-phosvitin complex, beta-sheet shell regions"/>
    <property type="match status" value="1"/>
</dbReference>
<dbReference type="SMART" id="SM00638">
    <property type="entry name" value="LPD_N"/>
    <property type="match status" value="1"/>
</dbReference>
<dbReference type="InterPro" id="IPR001747">
    <property type="entry name" value="Vitellogenin_N"/>
</dbReference>
<dbReference type="Gene3D" id="2.30.230.10">
    <property type="entry name" value="Lipovitellin, beta-sheet shell regions, chain A"/>
    <property type="match status" value="1"/>
</dbReference>
<dbReference type="PANTHER" id="PTHR13024:SF0">
    <property type="entry name" value="MICROSOMAL TRIACYLGLYCEROL TRANSFER PROTEIN"/>
    <property type="match status" value="1"/>
</dbReference>
<evidence type="ECO:0000259" key="6">
    <source>
        <dbReference type="PROSITE" id="PS51211"/>
    </source>
</evidence>
<evidence type="ECO:0000256" key="1">
    <source>
        <dbReference type="ARBA" id="ARBA00004240"/>
    </source>
</evidence>
<sequence>MNSCSILYTLSTWFLGVCYGFVLLSSAAGQFSEINIFENGESLRYTLQSKILLNERDILAKNVGFYVDGEVTISVVWGTGSQKLLKIELTSPQLHIRSRKTSSSDGFIPHSSKLDGVLNKPFLVVWNNGKIEKVLLAKGETTSLINLKKGIASLFQFQIIDGEAKETDTSGSCTVKYSSLSPINFQKTKTECESKDFRYIKNSNEILGIEVVSSRQTEYELDSSFTHLKSINSKETHMIYLMIKAELGNYVESEQILSILERTIITPLNSENIDQAIEKIASTEGLTFTQETLLTENEPSSDDLISFTKKVENLRNHLKPESIGTLKSAKIFIELVNAARSANKDEISKVLSSKKNKQILHQLYDILGYVQTTESHAAVMKKLHFDEEESIDLSERYLWSLSFCAQPNPEIITDLLKKFTTVVSIPDKVKETMILTMASMTYKLTRGLGIDSNLKIARDIEETILNNLEYAKGEDKNMYFRALKNLKSQRTLPTLLNYIKTGTLKEGVLAWKAIKSFDSKLWNDDVLITARKSFFQLDRRYDTSSRTLAADILLETDPNDELLSEFLEYLISIDPTYEVKQYVFQKIKMLADANQSMKHRVQQLIRNNSYLNNYHGISPRGLSTSLSRRFLTSSSINGSLVSVQEIKSGIVKRGLIDVVIEKENIHSELFSLGIFSGGLSSFIASNNGVEEETEEESATAGIELTVMDTQIRPFVFFNGQGELMGHVWSGTASEKTPAFQVLALLHDHLEYIRLGSGYIARIDIKGATSFDLSGKIEISLWNRNAEALVQKSAGIFISGSTSIDTMFVKSQVEFSASVEPKLDLQTDIDFSANVQLCMRLVQPEALFRHNIHKIERIPGSKHRMRISRYKKYAVPGLTYSINKKNNEMCNAIFS</sequence>
<dbReference type="AlphaFoldDB" id="A0A9N9S893"/>
<proteinExistence type="predicted"/>
<feature type="domain" description="Vitellogenin" evidence="6">
    <location>
        <begin position="37"/>
        <end position="664"/>
    </location>
</feature>
<evidence type="ECO:0000256" key="3">
    <source>
        <dbReference type="ARBA" id="ARBA00022729"/>
    </source>
</evidence>
<dbReference type="GO" id="GO:0042157">
    <property type="term" value="P:lipoprotein metabolic process"/>
    <property type="evidence" value="ECO:0007669"/>
    <property type="project" value="TreeGrafter"/>
</dbReference>
<dbReference type="EMBL" id="OU896707">
    <property type="protein sequence ID" value="CAG9812767.1"/>
    <property type="molecule type" value="Genomic_DNA"/>
</dbReference>
<dbReference type="PROSITE" id="PS51211">
    <property type="entry name" value="VITELLOGENIN"/>
    <property type="match status" value="1"/>
</dbReference>
<evidence type="ECO:0000313" key="8">
    <source>
        <dbReference type="Proteomes" id="UP001153737"/>
    </source>
</evidence>
<evidence type="ECO:0000256" key="2">
    <source>
        <dbReference type="ARBA" id="ARBA00022448"/>
    </source>
</evidence>
<dbReference type="GO" id="GO:0008289">
    <property type="term" value="F:lipid binding"/>
    <property type="evidence" value="ECO:0007669"/>
    <property type="project" value="InterPro"/>
</dbReference>
<keyword evidence="2" id="KW-0813">Transport</keyword>
<comment type="subcellular location">
    <subcellularLocation>
        <location evidence="1">Endoplasmic reticulum</location>
    </subcellularLocation>
</comment>
<dbReference type="Gene3D" id="1.25.10.20">
    <property type="entry name" value="Vitellinogen, superhelical"/>
    <property type="match status" value="1"/>
</dbReference>
<dbReference type="GO" id="GO:0005794">
    <property type="term" value="C:Golgi apparatus"/>
    <property type="evidence" value="ECO:0007669"/>
    <property type="project" value="TreeGrafter"/>
</dbReference>
<keyword evidence="8" id="KW-1185">Reference proteome</keyword>
<comment type="caution">
    <text evidence="5">Lacks conserved residue(s) required for the propagation of feature annotation.</text>
</comment>
<dbReference type="PANTHER" id="PTHR13024">
    <property type="entry name" value="MICROSOMAL TRIGLYCERIDE TRANSFER PROTEIN, LARGE SUBUNIT"/>
    <property type="match status" value="1"/>
</dbReference>
<evidence type="ECO:0000256" key="4">
    <source>
        <dbReference type="ARBA" id="ARBA00022824"/>
    </source>
</evidence>
<reference evidence="7" key="1">
    <citation type="submission" date="2022-01" db="EMBL/GenBank/DDBJ databases">
        <authorList>
            <person name="King R."/>
        </authorList>
    </citation>
    <scope>NUCLEOTIDE SEQUENCE</scope>
</reference>
<dbReference type="GO" id="GO:0016323">
    <property type="term" value="C:basolateral plasma membrane"/>
    <property type="evidence" value="ECO:0007669"/>
    <property type="project" value="TreeGrafter"/>
</dbReference>
<evidence type="ECO:0000313" key="7">
    <source>
        <dbReference type="EMBL" id="CAG9812767.1"/>
    </source>
</evidence>
<accession>A0A9N9S893</accession>
<dbReference type="OrthoDB" id="5865932at2759"/>
<dbReference type="InterPro" id="IPR039988">
    <property type="entry name" value="MTTP"/>
</dbReference>
<dbReference type="Proteomes" id="UP001153737">
    <property type="component" value="Chromosome 1"/>
</dbReference>
<dbReference type="InterPro" id="IPR045811">
    <property type="entry name" value="MTP_lip-bd"/>
</dbReference>
<keyword evidence="3" id="KW-0732">Signal</keyword>
<dbReference type="InterPro" id="IPR011030">
    <property type="entry name" value="Lipovitellin_superhlx_dom"/>
</dbReference>
<dbReference type="Pfam" id="PF19444">
    <property type="entry name" value="MTP_lip_bd"/>
    <property type="match status" value="1"/>
</dbReference>
<organism evidence="7 8">
    <name type="scientific">Phaedon cochleariae</name>
    <name type="common">Mustard beetle</name>
    <dbReference type="NCBI Taxonomy" id="80249"/>
    <lineage>
        <taxon>Eukaryota</taxon>
        <taxon>Metazoa</taxon>
        <taxon>Ecdysozoa</taxon>
        <taxon>Arthropoda</taxon>
        <taxon>Hexapoda</taxon>
        <taxon>Insecta</taxon>
        <taxon>Pterygota</taxon>
        <taxon>Neoptera</taxon>
        <taxon>Endopterygota</taxon>
        <taxon>Coleoptera</taxon>
        <taxon>Polyphaga</taxon>
        <taxon>Cucujiformia</taxon>
        <taxon>Chrysomeloidea</taxon>
        <taxon>Chrysomelidae</taxon>
        <taxon>Chrysomelinae</taxon>
        <taxon>Chrysomelini</taxon>
        <taxon>Phaedon</taxon>
    </lineage>
</organism>
<gene>
    <name evidence="7" type="ORF">PHAECO_LOCUS64</name>
</gene>
<dbReference type="Pfam" id="PF01347">
    <property type="entry name" value="Vitellogenin_N"/>
    <property type="match status" value="1"/>
</dbReference>
<dbReference type="GO" id="GO:0005548">
    <property type="term" value="F:phospholipid transporter activity"/>
    <property type="evidence" value="ECO:0007669"/>
    <property type="project" value="InterPro"/>
</dbReference>
<dbReference type="GO" id="GO:0005783">
    <property type="term" value="C:endoplasmic reticulum"/>
    <property type="evidence" value="ECO:0007669"/>
    <property type="project" value="UniProtKB-SubCell"/>
</dbReference>
<dbReference type="SUPFAM" id="SSF48431">
    <property type="entry name" value="Lipovitellin-phosvitin complex, superhelical domain"/>
    <property type="match status" value="1"/>
</dbReference>
<reference evidence="7" key="2">
    <citation type="submission" date="2022-10" db="EMBL/GenBank/DDBJ databases">
        <authorList>
            <consortium name="ENA_rothamsted_submissions"/>
            <consortium name="culmorum"/>
            <person name="King R."/>
        </authorList>
    </citation>
    <scope>NUCLEOTIDE SEQUENCE</scope>
</reference>
<protein>
    <recommendedName>
        <fullName evidence="6">Vitellogenin domain-containing protein</fullName>
    </recommendedName>
</protein>